<reference evidence="1 2" key="1">
    <citation type="submission" date="2017-04" db="EMBL/GenBank/DDBJ databases">
        <authorList>
            <person name="Afonso C.L."/>
            <person name="Miller P.J."/>
            <person name="Scott M.A."/>
            <person name="Spackman E."/>
            <person name="Goraichik I."/>
            <person name="Dimitrov K.M."/>
            <person name="Suarez D.L."/>
            <person name="Swayne D.E."/>
        </authorList>
    </citation>
    <scope>NUCLEOTIDE SEQUENCE [LARGE SCALE GENOMIC DNA]</scope>
    <source>
        <strain evidence="1 2">11</strain>
    </source>
</reference>
<evidence type="ECO:0000313" key="1">
    <source>
        <dbReference type="EMBL" id="SMG11604.1"/>
    </source>
</evidence>
<dbReference type="EMBL" id="FXAZ01000001">
    <property type="protein sequence ID" value="SMG11604.1"/>
    <property type="molecule type" value="Genomic_DNA"/>
</dbReference>
<protein>
    <submittedName>
        <fullName evidence="1">Uncharacterized protein</fullName>
    </submittedName>
</protein>
<dbReference type="STRING" id="1852522.SAMN06295960_0275"/>
<proteinExistence type="predicted"/>
<name>A0A1X7IAE9_9BACL</name>
<dbReference type="AlphaFoldDB" id="A0A1X7IAE9"/>
<evidence type="ECO:0000313" key="2">
    <source>
        <dbReference type="Proteomes" id="UP000193834"/>
    </source>
</evidence>
<keyword evidence="2" id="KW-1185">Reference proteome</keyword>
<accession>A0A1X7IAE9</accession>
<organism evidence="1 2">
    <name type="scientific">Paenibacillus aquistagni</name>
    <dbReference type="NCBI Taxonomy" id="1852522"/>
    <lineage>
        <taxon>Bacteria</taxon>
        <taxon>Bacillati</taxon>
        <taxon>Bacillota</taxon>
        <taxon>Bacilli</taxon>
        <taxon>Bacillales</taxon>
        <taxon>Paenibacillaceae</taxon>
        <taxon>Paenibacillus</taxon>
    </lineage>
</organism>
<sequence>MYANFESASHEEKAEMIGKVSSILVPGMGVKKAGKAAKVPEALSSMTQAVKTSQAVNVLSDPLKKLKGIDWRTYANSFQDWTKGLQPGRYAVTPEGMFIRIPDETSSVVRRIDAGDGKKIEGTGKVPSDFADRAKLKGHFDKHGKEFGGLYKNVDEYLEGAKKVINNGIKVKYEYKDEIRTGYVRFMGNNKDGKAKFEFVGTNNNGEITTYHTQSGKKFWKTINGENIPVINPAE</sequence>
<dbReference type="Proteomes" id="UP000193834">
    <property type="component" value="Unassembled WGS sequence"/>
</dbReference>
<gene>
    <name evidence="1" type="ORF">SAMN06295960_0275</name>
</gene>